<feature type="transmembrane region" description="Helical" evidence="2">
    <location>
        <begin position="193"/>
        <end position="212"/>
    </location>
</feature>
<evidence type="ECO:0000313" key="5">
    <source>
        <dbReference type="Proteomes" id="UP000677082"/>
    </source>
</evidence>
<dbReference type="EMBL" id="BOQN01000012">
    <property type="protein sequence ID" value="GIM89275.1"/>
    <property type="molecule type" value="Genomic_DNA"/>
</dbReference>
<protein>
    <submittedName>
        <fullName evidence="4">Phosphate-binding protein</fullName>
    </submittedName>
</protein>
<dbReference type="AlphaFoldDB" id="A0A919T7G3"/>
<keyword evidence="2" id="KW-1133">Transmembrane helix</keyword>
<dbReference type="PANTHER" id="PTHR30570:SF1">
    <property type="entry name" value="PHOSPHATE-BINDING PROTEIN PSTS"/>
    <property type="match status" value="1"/>
</dbReference>
<dbReference type="Gene3D" id="3.40.190.10">
    <property type="entry name" value="Periplasmic binding protein-like II"/>
    <property type="match status" value="2"/>
</dbReference>
<dbReference type="PANTHER" id="PTHR30570">
    <property type="entry name" value="PERIPLASMIC PHOSPHATE BINDING COMPONENT OF PHOSPHATE ABC TRANSPORTER"/>
    <property type="match status" value="1"/>
</dbReference>
<dbReference type="Pfam" id="PF12849">
    <property type="entry name" value="PBP_like_2"/>
    <property type="match status" value="1"/>
</dbReference>
<dbReference type="Proteomes" id="UP000677082">
    <property type="component" value="Unassembled WGS sequence"/>
</dbReference>
<dbReference type="RefSeq" id="WP_246606137.1">
    <property type="nucleotide sequence ID" value="NZ_BOQN01000012.1"/>
</dbReference>
<evidence type="ECO:0000256" key="1">
    <source>
        <dbReference type="ARBA" id="ARBA00022729"/>
    </source>
</evidence>
<keyword evidence="5" id="KW-1185">Reference proteome</keyword>
<keyword evidence="1" id="KW-0732">Signal</keyword>
<keyword evidence="2" id="KW-0812">Transmembrane</keyword>
<dbReference type="InterPro" id="IPR050811">
    <property type="entry name" value="Phosphate_ABC_transporter"/>
</dbReference>
<proteinExistence type="predicted"/>
<gene>
    <name evidence="4" type="ORF">Ato02nite_010680</name>
</gene>
<accession>A0A919T7G3</accession>
<comment type="caution">
    <text evidence="4">The sequence shown here is derived from an EMBL/GenBank/DDBJ whole genome shotgun (WGS) entry which is preliminary data.</text>
</comment>
<dbReference type="InterPro" id="IPR024370">
    <property type="entry name" value="PBP_domain"/>
</dbReference>
<organism evidence="4 5">
    <name type="scientific">Paractinoplanes toevensis</name>
    <dbReference type="NCBI Taxonomy" id="571911"/>
    <lineage>
        <taxon>Bacteria</taxon>
        <taxon>Bacillati</taxon>
        <taxon>Actinomycetota</taxon>
        <taxon>Actinomycetes</taxon>
        <taxon>Micromonosporales</taxon>
        <taxon>Micromonosporaceae</taxon>
        <taxon>Paractinoplanes</taxon>
    </lineage>
</organism>
<evidence type="ECO:0000313" key="4">
    <source>
        <dbReference type="EMBL" id="GIM89275.1"/>
    </source>
</evidence>
<feature type="domain" description="PBP" evidence="3">
    <location>
        <begin position="222"/>
        <end position="469"/>
    </location>
</feature>
<name>A0A919T7G3_9ACTN</name>
<reference evidence="4 5" key="1">
    <citation type="submission" date="2021-03" db="EMBL/GenBank/DDBJ databases">
        <title>Whole genome shotgun sequence of Actinoplanes toevensis NBRC 105298.</title>
        <authorList>
            <person name="Komaki H."/>
            <person name="Tamura T."/>
        </authorList>
    </citation>
    <scope>NUCLEOTIDE SEQUENCE [LARGE SCALE GENOMIC DNA]</scope>
    <source>
        <strain evidence="4 5">NBRC 105298</strain>
    </source>
</reference>
<evidence type="ECO:0000259" key="3">
    <source>
        <dbReference type="Pfam" id="PF12849"/>
    </source>
</evidence>
<dbReference type="SUPFAM" id="SSF53850">
    <property type="entry name" value="Periplasmic binding protein-like II"/>
    <property type="match status" value="1"/>
</dbReference>
<evidence type="ECO:0000256" key="2">
    <source>
        <dbReference type="SAM" id="Phobius"/>
    </source>
</evidence>
<sequence length="496" mass="52977">MALATLGVVVPGIAALYEFVVKGRKRLGYRVQMDTTASNVVKTDHDGPFAQLMVGNRKLEDPTIVLLRIENNGATNIDESDYSRSHADDTGITITFTDRNVVGAVITEVSDNNISSSFQNGGGFTVKDTVLELPKVPMNRGEHYKVLCALERADGGKGTRQYPPPHVECTIKGGVSGGRIQETKSRTGTPKRVMALVGFLVAIVVAQLFIFASSGDGVPLDCASGHLRLIGSTAFEPVAREAGKSYQDLCPGASFAYEFRGSGEGLQTLDQAGPDVLAFSDGEKPTGLPRLLPRPIAFFLFTLVVNGDAGVQDLSLDQIRQIYQGRITNWQEVGGSDVPIRLISRNPGSGTRAAFQRRVLAGEREPGSNSDDCRTVDPGSPAGVVRCARDTTETVLRTVATTPGAMGYSELGVAAGRKGLVSVRINGHPATVADADHGTYPFWETEFGYTYGEPAANSLAASFLRYLTNQTGADIIRSHGDRPCAELANPQLCRPT</sequence>
<keyword evidence="2" id="KW-0472">Membrane</keyword>